<evidence type="ECO:0000313" key="2">
    <source>
        <dbReference type="Proteomes" id="UP000582974"/>
    </source>
</evidence>
<dbReference type="Gene3D" id="3.40.50.2000">
    <property type="entry name" value="Glycogen Phosphorylase B"/>
    <property type="match status" value="1"/>
</dbReference>
<accession>A0A838A6E8</accession>
<dbReference type="EMBL" id="JACCKD010000001">
    <property type="protein sequence ID" value="MBA0123927.1"/>
    <property type="molecule type" value="Genomic_DNA"/>
</dbReference>
<organism evidence="1 2">
    <name type="scientific">Haloechinothrix aidingensis</name>
    <dbReference type="NCBI Taxonomy" id="2752311"/>
    <lineage>
        <taxon>Bacteria</taxon>
        <taxon>Bacillati</taxon>
        <taxon>Actinomycetota</taxon>
        <taxon>Actinomycetes</taxon>
        <taxon>Pseudonocardiales</taxon>
        <taxon>Pseudonocardiaceae</taxon>
        <taxon>Haloechinothrix</taxon>
    </lineage>
</organism>
<dbReference type="PANTHER" id="PTHR21015">
    <property type="entry name" value="UDP-N-ACETYLGLUCOSAMINE--N-ACETYLMURAMYL-(PENTAPEPTIDE) PYROPHOSPHORYL-UNDECAPRENOL N-ACETYLGLUCOSAMINE TRANSFERASE 1"/>
    <property type="match status" value="1"/>
</dbReference>
<gene>
    <name evidence="1" type="ORF">H0B56_00030</name>
</gene>
<evidence type="ECO:0000313" key="1">
    <source>
        <dbReference type="EMBL" id="MBA0123927.1"/>
    </source>
</evidence>
<comment type="caution">
    <text evidence="1">The sequence shown here is derived from an EMBL/GenBank/DDBJ whole genome shotgun (WGS) entry which is preliminary data.</text>
</comment>
<keyword evidence="1" id="KW-0808">Transferase</keyword>
<dbReference type="Proteomes" id="UP000582974">
    <property type="component" value="Unassembled WGS sequence"/>
</dbReference>
<dbReference type="GO" id="GO:0016757">
    <property type="term" value="F:glycosyltransferase activity"/>
    <property type="evidence" value="ECO:0007669"/>
    <property type="project" value="TreeGrafter"/>
</dbReference>
<sequence>MTDPDRPRVILATSNGTGMGHLARAAATALACEEVEPIVFSLSQALPLVGRFGIRGEYCPGRWRTGMADSPWQHYLAARIQALVTETGARAFAFDGAWPYAGVQVARARLPHVAFTWMRRGMWQPGVNRAALDQRSLFDHVLEPGELAHPADRGATRDLGDATRVSPITLLEQVDRLPREDAARRLGLDPDMPTALVTLRSTDPGSPGARAEADAAGAAVRAVLADPGWQVAVTSTTISPGELGVRSDRLTTLRGVFPLARYLAAFDAAVVEAGYNSFHEVLLAGLPAVIVPTRAAVTDDQTGRARWAAEEGFALHAREDDPGQVSARTGELLRPGTRERLAARCAELPAPRGAAETAAAVAGLAGAFTRHRPGFGERARTARLHLRPAVTRAASVLPGRLGTRLAGTRPEAPALTEDLDRIDTDIEHVLPGTSARYRSARRRIVARFYRDGA</sequence>
<dbReference type="SUPFAM" id="SSF53756">
    <property type="entry name" value="UDP-Glycosyltransferase/glycogen phosphorylase"/>
    <property type="match status" value="1"/>
</dbReference>
<dbReference type="PANTHER" id="PTHR21015:SF22">
    <property type="entry name" value="GLYCOSYLTRANSFERASE"/>
    <property type="match status" value="1"/>
</dbReference>
<dbReference type="RefSeq" id="WP_180890857.1">
    <property type="nucleotide sequence ID" value="NZ_JACCKD010000001.1"/>
</dbReference>
<name>A0A838A6E8_9PSEU</name>
<protein>
    <submittedName>
        <fullName evidence="1">UDP-N-acetylglucosamine--LPS N-acetylglucosamine transferase</fullName>
    </submittedName>
</protein>
<keyword evidence="2" id="KW-1185">Reference proteome</keyword>
<dbReference type="AlphaFoldDB" id="A0A838A6E8"/>
<reference evidence="1 2" key="1">
    <citation type="submission" date="2020-07" db="EMBL/GenBank/DDBJ databases">
        <title>Genome of Haloechinothrix sp.</title>
        <authorList>
            <person name="Tang S.-K."/>
            <person name="Yang L."/>
            <person name="Zhu W.-Y."/>
        </authorList>
    </citation>
    <scope>NUCLEOTIDE SEQUENCE [LARGE SCALE GENOMIC DNA]</scope>
    <source>
        <strain evidence="1 2">YIM 98757</strain>
    </source>
</reference>
<proteinExistence type="predicted"/>